<dbReference type="InterPro" id="IPR001881">
    <property type="entry name" value="EGF-like_Ca-bd_dom"/>
</dbReference>
<dbReference type="SUPFAM" id="SSF57196">
    <property type="entry name" value="EGF/Laminin"/>
    <property type="match status" value="2"/>
</dbReference>
<dbReference type="AlphaFoldDB" id="A0A819FC40"/>
<feature type="disulfide bond" evidence="6">
    <location>
        <begin position="142"/>
        <end position="151"/>
    </location>
</feature>
<dbReference type="SMART" id="SM00179">
    <property type="entry name" value="EGF_CA"/>
    <property type="match status" value="1"/>
</dbReference>
<proteinExistence type="predicted"/>
<evidence type="ECO:0000256" key="3">
    <source>
        <dbReference type="ARBA" id="ARBA00022737"/>
    </source>
</evidence>
<evidence type="ECO:0000256" key="1">
    <source>
        <dbReference type="ARBA" id="ARBA00022536"/>
    </source>
</evidence>
<dbReference type="PROSITE" id="PS50026">
    <property type="entry name" value="EGF_3"/>
    <property type="match status" value="2"/>
</dbReference>
<accession>A0A819FC40</accession>
<evidence type="ECO:0000259" key="7">
    <source>
        <dbReference type="PROSITE" id="PS50026"/>
    </source>
</evidence>
<keyword evidence="1 6" id="KW-0245">EGF-like domain</keyword>
<sequence length="311" mass="35339">MLLTIRVVIQNNILKENYLFFINSCSTTPKHCQSAQTTYGNFQKKEYPDGLGCSKFGYYRHAAVDHYDKTSLTGVHFLLFQYYICICDNDTCVHGRCINHTCICDPGIKGDACNLDIIDCDTESCLNDGTCIELRNGFACQCLPTFDGPRCQYRRVKNRYHCKKTCLNSGTCVVTNNIQECLCLSQYYGSECQHRRDYNSSLSSIKSCSVLKFRNGHTEEKCLAIGLTLFSHVDCTCHYDDSNKKSAICHVKPSFYTKVCSFRQTINLSISSKSPDPIAIHICSINWQTFDQDESIHDIVINVNITQCHLF</sequence>
<dbReference type="Pfam" id="PF00008">
    <property type="entry name" value="EGF"/>
    <property type="match status" value="1"/>
</dbReference>
<keyword evidence="4 6" id="KW-1015">Disulfide bond</keyword>
<name>A0A819FC40_9BILA</name>
<gene>
    <name evidence="8" type="ORF">OVN521_LOCUS7496</name>
</gene>
<feature type="disulfide bond" evidence="6">
    <location>
        <begin position="162"/>
        <end position="172"/>
    </location>
</feature>
<dbReference type="Gene3D" id="2.10.25.10">
    <property type="entry name" value="Laminin"/>
    <property type="match status" value="2"/>
</dbReference>
<dbReference type="EMBL" id="CAJOBG010000829">
    <property type="protein sequence ID" value="CAF3863135.1"/>
    <property type="molecule type" value="Genomic_DNA"/>
</dbReference>
<dbReference type="PANTHER" id="PTHR12916:SF4">
    <property type="entry name" value="UNINFLATABLE, ISOFORM C"/>
    <property type="match status" value="1"/>
</dbReference>
<organism evidence="8 9">
    <name type="scientific">Rotaria magnacalcarata</name>
    <dbReference type="NCBI Taxonomy" id="392030"/>
    <lineage>
        <taxon>Eukaryota</taxon>
        <taxon>Metazoa</taxon>
        <taxon>Spiralia</taxon>
        <taxon>Gnathifera</taxon>
        <taxon>Rotifera</taxon>
        <taxon>Eurotatoria</taxon>
        <taxon>Bdelloidea</taxon>
        <taxon>Philodinida</taxon>
        <taxon>Philodinidae</taxon>
        <taxon>Rotaria</taxon>
    </lineage>
</organism>
<keyword evidence="3" id="KW-0677">Repeat</keyword>
<dbReference type="Proteomes" id="UP000663866">
    <property type="component" value="Unassembled WGS sequence"/>
</dbReference>
<keyword evidence="2" id="KW-0732">Signal</keyword>
<evidence type="ECO:0000256" key="6">
    <source>
        <dbReference type="PROSITE-ProRule" id="PRU00076"/>
    </source>
</evidence>
<feature type="disulfide bond" evidence="6">
    <location>
        <begin position="183"/>
        <end position="192"/>
    </location>
</feature>
<evidence type="ECO:0000313" key="9">
    <source>
        <dbReference type="Proteomes" id="UP000663866"/>
    </source>
</evidence>
<comment type="caution">
    <text evidence="8">The sequence shown here is derived from an EMBL/GenBank/DDBJ whole genome shotgun (WGS) entry which is preliminary data.</text>
</comment>
<evidence type="ECO:0000256" key="5">
    <source>
        <dbReference type="ARBA" id="ARBA00023180"/>
    </source>
</evidence>
<evidence type="ECO:0000313" key="8">
    <source>
        <dbReference type="EMBL" id="CAF3863135.1"/>
    </source>
</evidence>
<dbReference type="CDD" id="cd00054">
    <property type="entry name" value="EGF_CA"/>
    <property type="match status" value="1"/>
</dbReference>
<dbReference type="GO" id="GO:0005509">
    <property type="term" value="F:calcium ion binding"/>
    <property type="evidence" value="ECO:0007669"/>
    <property type="project" value="InterPro"/>
</dbReference>
<comment type="caution">
    <text evidence="6">Lacks conserved residue(s) required for the propagation of feature annotation.</text>
</comment>
<dbReference type="FunFam" id="2.10.25.10:FF:000012">
    <property type="entry name" value="Delta-like protein"/>
    <property type="match status" value="1"/>
</dbReference>
<feature type="domain" description="EGF-like" evidence="7">
    <location>
        <begin position="116"/>
        <end position="152"/>
    </location>
</feature>
<feature type="domain" description="EGF-like" evidence="7">
    <location>
        <begin position="158"/>
        <end position="193"/>
    </location>
</feature>
<evidence type="ECO:0000256" key="2">
    <source>
        <dbReference type="ARBA" id="ARBA00022729"/>
    </source>
</evidence>
<dbReference type="PROSITE" id="PS00022">
    <property type="entry name" value="EGF_1"/>
    <property type="match status" value="2"/>
</dbReference>
<reference evidence="8" key="1">
    <citation type="submission" date="2021-02" db="EMBL/GenBank/DDBJ databases">
        <authorList>
            <person name="Nowell W R."/>
        </authorList>
    </citation>
    <scope>NUCLEOTIDE SEQUENCE</scope>
</reference>
<protein>
    <recommendedName>
        <fullName evidence="7">EGF-like domain-containing protein</fullName>
    </recommendedName>
</protein>
<keyword evidence="9" id="KW-1185">Reference proteome</keyword>
<dbReference type="InterPro" id="IPR000742">
    <property type="entry name" value="EGF"/>
</dbReference>
<evidence type="ECO:0000256" key="4">
    <source>
        <dbReference type="ARBA" id="ARBA00023157"/>
    </source>
</evidence>
<dbReference type="PANTHER" id="PTHR12916">
    <property type="entry name" value="CYTOCHROME C OXIDASE POLYPEPTIDE VIC-2"/>
    <property type="match status" value="1"/>
</dbReference>
<keyword evidence="5" id="KW-0325">Glycoprotein</keyword>
<dbReference type="SMART" id="SM00181">
    <property type="entry name" value="EGF"/>
    <property type="match status" value="3"/>
</dbReference>